<feature type="binding site" evidence="6">
    <location>
        <position position="151"/>
    </location>
    <ligand>
        <name>FMN</name>
        <dbReference type="ChEBI" id="CHEBI:58210"/>
    </ligand>
</feature>
<reference evidence="8 9" key="1">
    <citation type="journal article" date="2014" name="Nature">
        <title>Sequential evolution of bacterial morphology by co-option of a developmental regulator.</title>
        <authorList>
            <person name="Jiang C."/>
            <person name="Brown P.J."/>
            <person name="Ducret A."/>
            <person name="Brun Y.V."/>
        </authorList>
    </citation>
    <scope>NUCLEOTIDE SEQUENCE [LARGE SCALE GENOMIC DNA]</scope>
    <source>
        <strain evidence="8 9">DSM 16100</strain>
    </source>
</reference>
<dbReference type="CDD" id="cd01095">
    <property type="entry name" value="Nitrilotriacetate_monoxgenase"/>
    <property type="match status" value="1"/>
</dbReference>
<evidence type="ECO:0000256" key="1">
    <source>
        <dbReference type="ARBA" id="ARBA00022630"/>
    </source>
</evidence>
<comment type="caution">
    <text evidence="8">The sequence shown here is derived from an EMBL/GenBank/DDBJ whole genome shotgun (WGS) entry which is preliminary data.</text>
</comment>
<dbReference type="GO" id="GO:0016705">
    <property type="term" value="F:oxidoreductase activity, acting on paired donors, with incorporation or reduction of molecular oxygen"/>
    <property type="evidence" value="ECO:0007669"/>
    <property type="project" value="InterPro"/>
</dbReference>
<dbReference type="OrthoDB" id="9779442at2"/>
<organism evidence="8 9">
    <name type="scientific">Asticcacaulis benevestitus DSM 16100 = ATCC BAA-896</name>
    <dbReference type="NCBI Taxonomy" id="1121022"/>
    <lineage>
        <taxon>Bacteria</taxon>
        <taxon>Pseudomonadati</taxon>
        <taxon>Pseudomonadota</taxon>
        <taxon>Alphaproteobacteria</taxon>
        <taxon>Caulobacterales</taxon>
        <taxon>Caulobacteraceae</taxon>
        <taxon>Asticcacaulis</taxon>
    </lineage>
</organism>
<evidence type="ECO:0000256" key="6">
    <source>
        <dbReference type="PIRSR" id="PIRSR000337-1"/>
    </source>
</evidence>
<accession>V4PRQ7</accession>
<dbReference type="GO" id="GO:0004497">
    <property type="term" value="F:monooxygenase activity"/>
    <property type="evidence" value="ECO:0007669"/>
    <property type="project" value="UniProtKB-KW"/>
</dbReference>
<keyword evidence="1 6" id="KW-0285">Flavoprotein</keyword>
<protein>
    <recommendedName>
        <fullName evidence="7">Luciferase-like domain-containing protein</fullName>
    </recommendedName>
</protein>
<feature type="binding site" evidence="6">
    <location>
        <position position="97"/>
    </location>
    <ligand>
        <name>FMN</name>
        <dbReference type="ChEBI" id="CHEBI:58210"/>
    </ligand>
</feature>
<dbReference type="STRING" id="1121022.GCA_000376105_03020"/>
<dbReference type="PANTHER" id="PTHR30011:SF16">
    <property type="entry name" value="C2H2 FINGER DOMAIN TRANSCRIPTION FACTOR (EUROFUNG)-RELATED"/>
    <property type="match status" value="1"/>
</dbReference>
<dbReference type="Proteomes" id="UP000017837">
    <property type="component" value="Unassembled WGS sequence"/>
</dbReference>
<evidence type="ECO:0000313" key="9">
    <source>
        <dbReference type="Proteomes" id="UP000017837"/>
    </source>
</evidence>
<dbReference type="InterPro" id="IPR051260">
    <property type="entry name" value="Diverse_substr_monoxygenases"/>
</dbReference>
<name>V4PRQ7_9CAUL</name>
<dbReference type="EMBL" id="AWGB01000020">
    <property type="protein sequence ID" value="ESQ90996.1"/>
    <property type="molecule type" value="Genomic_DNA"/>
</dbReference>
<feature type="binding site" evidence="6">
    <location>
        <position position="147"/>
    </location>
    <ligand>
        <name>FMN</name>
        <dbReference type="ChEBI" id="CHEBI:58210"/>
    </ligand>
</feature>
<feature type="binding site" evidence="6">
    <location>
        <position position="222"/>
    </location>
    <ligand>
        <name>FMN</name>
        <dbReference type="ChEBI" id="CHEBI:58210"/>
    </ligand>
</feature>
<gene>
    <name evidence="8" type="ORF">ABENE_11130</name>
</gene>
<sequence length="464" mass="51200">MTQSNTRQIKLGAILEGVGMTPAVWRHPDVPGDASVNINWYIDNARLAEAAKFDFVFIVDSPYITPDSAPHFLNRLEPLTLLSAVAVSTQKIGLVATLTTSYWEPYNVARQFGSLDLISGGRAGWNVVTTGLEGASRNYGREEHFDHSVRYARAGEFVSVVQGLWDSYEDDAFPRDKDTGVFLDKTKQHTLNHKGEFFSVAGPLALTRSPQGQPVIFQAGDSHAGRDLGALIADATFTTGETIEDAKAYYADLKTRATALGRNPDEIIVTPGIDPIIADTDEAAHAIAQSRRQGLDIEKALVQVGRAFNYHDFRQYPLDGPFPDTSGLTLNSYKGHAERIIRIAKDENLSLRQVAQRFGVWQTGFIGSPETVADQLEHWFTERAADGFILRVTTPESFAAFREKVVPILQARGLFRQDYTEKTLRGHLGLPVPENRYTVQRREEDAAVGQGARLVSKALEGQVA</sequence>
<dbReference type="SUPFAM" id="SSF51679">
    <property type="entry name" value="Bacterial luciferase-like"/>
    <property type="match status" value="1"/>
</dbReference>
<feature type="binding site" evidence="6">
    <location>
        <position position="60"/>
    </location>
    <ligand>
        <name>FMN</name>
        <dbReference type="ChEBI" id="CHEBI:58210"/>
    </ligand>
</feature>
<evidence type="ECO:0000259" key="7">
    <source>
        <dbReference type="Pfam" id="PF00296"/>
    </source>
</evidence>
<feature type="domain" description="Luciferase-like" evidence="7">
    <location>
        <begin position="36"/>
        <end position="382"/>
    </location>
</feature>
<keyword evidence="4" id="KW-0503">Monooxygenase</keyword>
<dbReference type="AlphaFoldDB" id="V4PRQ7"/>
<dbReference type="Pfam" id="PF00296">
    <property type="entry name" value="Bac_luciferase"/>
    <property type="match status" value="1"/>
</dbReference>
<dbReference type="PANTHER" id="PTHR30011">
    <property type="entry name" value="ALKANESULFONATE MONOOXYGENASE-RELATED"/>
    <property type="match status" value="1"/>
</dbReference>
<dbReference type="InterPro" id="IPR011251">
    <property type="entry name" value="Luciferase-like_dom"/>
</dbReference>
<evidence type="ECO:0000313" key="8">
    <source>
        <dbReference type="EMBL" id="ESQ90996.1"/>
    </source>
</evidence>
<keyword evidence="3" id="KW-0560">Oxidoreductase</keyword>
<comment type="similarity">
    <text evidence="5">Belongs to the NtaA/SnaA/DszA monooxygenase family.</text>
</comment>
<keyword evidence="2 6" id="KW-0288">FMN</keyword>
<dbReference type="InterPro" id="IPR036661">
    <property type="entry name" value="Luciferase-like_sf"/>
</dbReference>
<evidence type="ECO:0000256" key="2">
    <source>
        <dbReference type="ARBA" id="ARBA00022643"/>
    </source>
</evidence>
<evidence type="ECO:0000256" key="3">
    <source>
        <dbReference type="ARBA" id="ARBA00023002"/>
    </source>
</evidence>
<dbReference type="PIRSF" id="PIRSF000337">
    <property type="entry name" value="NTA_MOA"/>
    <property type="match status" value="1"/>
</dbReference>
<dbReference type="InterPro" id="IPR016215">
    <property type="entry name" value="NTA_MOA"/>
</dbReference>
<evidence type="ECO:0000256" key="4">
    <source>
        <dbReference type="ARBA" id="ARBA00023033"/>
    </source>
</evidence>
<dbReference type="Gene3D" id="3.20.20.30">
    <property type="entry name" value="Luciferase-like domain"/>
    <property type="match status" value="1"/>
</dbReference>
<dbReference type="NCBIfam" id="TIGR03860">
    <property type="entry name" value="FMN_nitrolo"/>
    <property type="match status" value="1"/>
</dbReference>
<dbReference type="PATRIC" id="fig|1121022.4.peg.2252"/>
<proteinExistence type="inferred from homology"/>
<dbReference type="RefSeq" id="WP_018082687.1">
    <property type="nucleotide sequence ID" value="NZ_AQWM01000017.1"/>
</dbReference>
<keyword evidence="9" id="KW-1185">Reference proteome</keyword>
<dbReference type="eggNOG" id="COG2141">
    <property type="taxonomic scope" value="Bacteria"/>
</dbReference>
<evidence type="ECO:0000256" key="5">
    <source>
        <dbReference type="ARBA" id="ARBA00033748"/>
    </source>
</evidence>